<evidence type="ECO:0000259" key="2">
    <source>
        <dbReference type="Pfam" id="PF07687"/>
    </source>
</evidence>
<dbReference type="InterPro" id="IPR017144">
    <property type="entry name" value="Xaa-Arg_dipeptidase"/>
</dbReference>
<dbReference type="PIRSF" id="PIRSF037226">
    <property type="entry name" value="Amidohydrolase_ACY1L2_prd"/>
    <property type="match status" value="1"/>
</dbReference>
<dbReference type="GO" id="GO:0016805">
    <property type="term" value="F:dipeptidase activity"/>
    <property type="evidence" value="ECO:0007669"/>
    <property type="project" value="InterPro"/>
</dbReference>
<reference evidence="3" key="2">
    <citation type="journal article" date="2021" name="PeerJ">
        <title>Extensive microbial diversity within the chicken gut microbiome revealed by metagenomics and culture.</title>
        <authorList>
            <person name="Gilroy R."/>
            <person name="Ravi A."/>
            <person name="Getino M."/>
            <person name="Pursley I."/>
            <person name="Horton D.L."/>
            <person name="Alikhan N.F."/>
            <person name="Baker D."/>
            <person name="Gharbi K."/>
            <person name="Hall N."/>
            <person name="Watson M."/>
            <person name="Adriaenssens E.M."/>
            <person name="Foster-Nyarko E."/>
            <person name="Jarju S."/>
            <person name="Secka A."/>
            <person name="Antonio M."/>
            <person name="Oren A."/>
            <person name="Chaudhuri R.R."/>
            <person name="La Ragione R."/>
            <person name="Hildebrand F."/>
            <person name="Pallen M.J."/>
        </authorList>
    </citation>
    <scope>NUCLEOTIDE SEQUENCE</scope>
    <source>
        <strain evidence="3">CHK180-2868</strain>
    </source>
</reference>
<comment type="similarity">
    <text evidence="1">Belongs to the peptidase M20A family.</text>
</comment>
<dbReference type="Pfam" id="PF01546">
    <property type="entry name" value="Peptidase_M20"/>
    <property type="match status" value="1"/>
</dbReference>
<dbReference type="SUPFAM" id="SSF53187">
    <property type="entry name" value="Zn-dependent exopeptidases"/>
    <property type="match status" value="1"/>
</dbReference>
<dbReference type="Gene3D" id="3.40.630.10">
    <property type="entry name" value="Zn peptidases"/>
    <property type="match status" value="1"/>
</dbReference>
<evidence type="ECO:0000256" key="1">
    <source>
        <dbReference type="PIRNR" id="PIRNR037226"/>
    </source>
</evidence>
<gene>
    <name evidence="3" type="ORF">IAB28_07020</name>
</gene>
<reference evidence="3" key="1">
    <citation type="submission" date="2020-10" db="EMBL/GenBank/DDBJ databases">
        <authorList>
            <person name="Gilroy R."/>
        </authorList>
    </citation>
    <scope>NUCLEOTIDE SEQUENCE</scope>
    <source>
        <strain evidence="3">CHK180-2868</strain>
    </source>
</reference>
<dbReference type="AlphaFoldDB" id="A0A9D1D5F8"/>
<proteinExistence type="inferred from homology"/>
<dbReference type="InterPro" id="IPR052030">
    <property type="entry name" value="Peptidase_M20/M20A_hydrolases"/>
</dbReference>
<name>A0A9D1D5F8_9FIRM</name>
<evidence type="ECO:0000313" key="3">
    <source>
        <dbReference type="EMBL" id="HIR05702.1"/>
    </source>
</evidence>
<dbReference type="PANTHER" id="PTHR30575">
    <property type="entry name" value="PEPTIDASE M20"/>
    <property type="match status" value="1"/>
</dbReference>
<organism evidence="3 4">
    <name type="scientific">Candidatus Copromonas faecavium</name>
    <name type="common">nom. illeg.</name>
    <dbReference type="NCBI Taxonomy" id="2840740"/>
    <lineage>
        <taxon>Bacteria</taxon>
        <taxon>Bacillati</taxon>
        <taxon>Bacillota</taxon>
        <taxon>Clostridia</taxon>
        <taxon>Lachnospirales</taxon>
        <taxon>Lachnospiraceae</taxon>
        <taxon>Candidatus Copromonas (nom. illeg.)</taxon>
    </lineage>
</organism>
<dbReference type="EMBL" id="DVGC01000038">
    <property type="protein sequence ID" value="HIR05702.1"/>
    <property type="molecule type" value="Genomic_DNA"/>
</dbReference>
<dbReference type="InterPro" id="IPR002933">
    <property type="entry name" value="Peptidase_M20"/>
</dbReference>
<dbReference type="Pfam" id="PF07687">
    <property type="entry name" value="M20_dimer"/>
    <property type="match status" value="1"/>
</dbReference>
<protein>
    <recommendedName>
        <fullName evidence="1">Peptidase M20 domain-containing protein 2</fullName>
    </recommendedName>
</protein>
<comment type="caution">
    <text evidence="3">The sequence shown here is derived from an EMBL/GenBank/DDBJ whole genome shotgun (WGS) entry which is preliminary data.</text>
</comment>
<accession>A0A9D1D5F8</accession>
<dbReference type="GO" id="GO:0071713">
    <property type="term" value="F:para-aminobenzoyl-glutamate hydrolase activity"/>
    <property type="evidence" value="ECO:0007669"/>
    <property type="project" value="TreeGrafter"/>
</dbReference>
<evidence type="ECO:0000313" key="4">
    <source>
        <dbReference type="Proteomes" id="UP000824250"/>
    </source>
</evidence>
<dbReference type="InterPro" id="IPR017439">
    <property type="entry name" value="Amidohydrolase"/>
</dbReference>
<dbReference type="InterPro" id="IPR011650">
    <property type="entry name" value="Peptidase_M20_dimer"/>
</dbReference>
<dbReference type="Proteomes" id="UP000824250">
    <property type="component" value="Unassembled WGS sequence"/>
</dbReference>
<dbReference type="InterPro" id="IPR036264">
    <property type="entry name" value="Bact_exopeptidase_dim_dom"/>
</dbReference>
<dbReference type="GO" id="GO:0046657">
    <property type="term" value="P:folic acid catabolic process"/>
    <property type="evidence" value="ECO:0007669"/>
    <property type="project" value="TreeGrafter"/>
</dbReference>
<sequence>MEERKERIGKAIDEAREDLISLSRNIHDHPELGFEEYKALGFISDVLEKYGFQVQKGYGGLPTSFRADARGMDGGPNIAFLAEYDALKGVGHGCGHNLIATCAVGAFLGMASVLHELPGRICIIGTPAEEGGAGKVKLLDNGAFDDVDYALMMHPSSGGSNLVGRGGRAACTVYVEFHGKGAHSSVPKNGINALSAVIHVFNQIDLMRPTFEPQDNINGIIMEGGTAANIIPSFASCAFCLRADTMKRIEELIEILRRCVENAERLTGAKGEIRCDDISAERYPNRPMCQAFKDNMSELGIEMTWPDPKKQYGSSDIGNVSIKIPAIHDYLSITDNTEIQGHTAEYAEAAAAPEAQEICLKGAKGLAMTACDILSSREFQKEIQEYHEKQIPDFYKNK</sequence>
<dbReference type="GO" id="GO:0005737">
    <property type="term" value="C:cytoplasm"/>
    <property type="evidence" value="ECO:0007669"/>
    <property type="project" value="TreeGrafter"/>
</dbReference>
<feature type="domain" description="Peptidase M20 dimerisation" evidence="2">
    <location>
        <begin position="168"/>
        <end position="263"/>
    </location>
</feature>
<dbReference type="SUPFAM" id="SSF55031">
    <property type="entry name" value="Bacterial exopeptidase dimerisation domain"/>
    <property type="match status" value="1"/>
</dbReference>
<dbReference type="NCBIfam" id="TIGR01891">
    <property type="entry name" value="amidohydrolases"/>
    <property type="match status" value="1"/>
</dbReference>
<dbReference type="PANTHER" id="PTHR30575:SF0">
    <property type="entry name" value="XAA-ARG DIPEPTIDASE"/>
    <property type="match status" value="1"/>
</dbReference>
<dbReference type="Gene3D" id="3.30.70.360">
    <property type="match status" value="1"/>
</dbReference>